<dbReference type="Pfam" id="PF05203">
    <property type="entry name" value="Hom_end_hint"/>
    <property type="match status" value="1"/>
</dbReference>
<dbReference type="Gene3D" id="3.40.50.300">
    <property type="entry name" value="P-loop containing nucleotide triphosphate hydrolases"/>
    <property type="match status" value="2"/>
</dbReference>
<keyword evidence="3" id="KW-0347">Helicase</keyword>
<evidence type="ECO:0000259" key="8">
    <source>
        <dbReference type="PROSITE" id="PS50819"/>
    </source>
</evidence>
<feature type="region of interest" description="Disordered" evidence="7">
    <location>
        <begin position="870"/>
        <end position="890"/>
    </location>
</feature>
<evidence type="ECO:0000313" key="10">
    <source>
        <dbReference type="EMBL" id="QHT90532.1"/>
    </source>
</evidence>
<dbReference type="PANTHER" id="PTHR11274:SF0">
    <property type="entry name" value="GENERAL TRANSCRIPTION AND DNA REPAIR FACTOR IIH HELICASE SUBUNIT XPB"/>
    <property type="match status" value="1"/>
</dbReference>
<dbReference type="InterPro" id="IPR050615">
    <property type="entry name" value="ATP-dep_DNA_Helicase"/>
</dbReference>
<dbReference type="GO" id="GO:0016787">
    <property type="term" value="F:hydrolase activity"/>
    <property type="evidence" value="ECO:0007669"/>
    <property type="project" value="UniProtKB-KW"/>
</dbReference>
<dbReference type="PROSITE" id="PS50817">
    <property type="entry name" value="INTEIN_N_TER"/>
    <property type="match status" value="1"/>
</dbReference>
<evidence type="ECO:0000256" key="6">
    <source>
        <dbReference type="ARBA" id="ARBA00023000"/>
    </source>
</evidence>
<evidence type="ECO:0000256" key="5">
    <source>
        <dbReference type="ARBA" id="ARBA00022840"/>
    </source>
</evidence>
<dbReference type="InterPro" id="IPR027417">
    <property type="entry name" value="P-loop_NTPase"/>
</dbReference>
<dbReference type="GO" id="GO:0003677">
    <property type="term" value="F:DNA binding"/>
    <property type="evidence" value="ECO:0007669"/>
    <property type="project" value="InterPro"/>
</dbReference>
<feature type="domain" description="DOD-type homing endonuclease" evidence="8">
    <location>
        <begin position="291"/>
        <end position="421"/>
    </location>
</feature>
<dbReference type="InterPro" id="IPR007868">
    <property type="entry name" value="Hom_end_hint"/>
</dbReference>
<dbReference type="InterPro" id="IPR006142">
    <property type="entry name" value="INTEIN"/>
</dbReference>
<evidence type="ECO:0000256" key="7">
    <source>
        <dbReference type="SAM" id="MobiDB-lite"/>
    </source>
</evidence>
<proteinExistence type="predicted"/>
<keyword evidence="4" id="KW-0068">Autocatalytic cleavage</keyword>
<dbReference type="SUPFAM" id="SSF52540">
    <property type="entry name" value="P-loop containing nucleoside triphosphate hydrolases"/>
    <property type="match status" value="1"/>
</dbReference>
<sequence length="909" mass="103248">MNKRFAIKKCAPKAIVPKLVPYVPSEEYKRTVCANSYIGKKGYTVPKSILDPLDLEILYKELYMIPVKMGPAFGSPGVEDESAFPVYRENTNKIYLPRFYGIERYGFPVLGKEIDLSKVASIDCTFDKPLRDYQEEIVDTFVSHIHKNPQHHSSGGIIQVPCGRGKCVSKDTLIIMFDGTTKKVQDIVVGDQIMGDDSTPRNILTLARGRETMYKVCTKRGEGYTVNESHILSLKYATNNGKKIIKNDVLDISVLDYLALPKSYHGRGGNLYGYRVPIVFPEKPQEIDPYLVGYWLGDGHSYSTKITTQDSGVIKYLVDCFKTKHKELYLRYTGSQYDYRINSIGGDVSKNIFMDFLRKNNLINNKHIPLHYKCNSRKNQLALLAGIIDSDGYYHQNCYEIIQKNEKLLDDIVFLARSLGFSAYKKQVQKTCTNARDDDGNICPKTGTYYLINICGKGLEELPTVCPRKKGQVRKQIKDVLKYRIHLEKLPEDDYYGFEIDGNHRFVLGDFTVTHNTVMSIKILSLIAKKTLIIVHKEFLLNQWVERIRDFLPTAKIGRIQGPVFDSQGKDIVIGMLQTLYDRDFPENAFDDFGLTIIDETHRIGSCQFSKALLRIQTPYMLGVTATLDRKDGLTKVLHMFIGPLVYSKVGEKSEDSNLVLVRGMTFVSNDPEFNNVVVDFRGNPQFSTMISKLCNHGPRTRFIVNMLADLVIENPDAQILILGHNRSLLSDVFDAIVGKGFAEPGMYVGGMKQHLLDISSQKQIVVATFSMAAEALDIPNLSILVMITPKSDIIQSVGRIFRSKHDRKIIVDIVDKHDLFQNQWNKRRIYYKKSGYRIQMTDSIKYKDFEDESAWTTVFDPSVKSVKESSSTKKSGEASNKIDAESCPFGGKCMIQFDQTELEQETEF</sequence>
<dbReference type="InterPro" id="IPR003587">
    <property type="entry name" value="Hint_dom_N"/>
</dbReference>
<dbReference type="GO" id="GO:0016539">
    <property type="term" value="P:intein-mediated protein splicing"/>
    <property type="evidence" value="ECO:0007669"/>
    <property type="project" value="InterPro"/>
</dbReference>
<dbReference type="PANTHER" id="PTHR11274">
    <property type="entry name" value="RAD25/XP-B DNA REPAIR HELICASE"/>
    <property type="match status" value="1"/>
</dbReference>
<keyword evidence="5" id="KW-0067">ATP-binding</keyword>
<protein>
    <recommendedName>
        <fullName evidence="11">DOD-type homing endonuclease domain-containing protein</fullName>
    </recommendedName>
</protein>
<dbReference type="Pfam" id="PF05204">
    <property type="entry name" value="Hom_end"/>
    <property type="match status" value="1"/>
</dbReference>
<evidence type="ECO:0008006" key="11">
    <source>
        <dbReference type="Google" id="ProtNLM"/>
    </source>
</evidence>
<keyword evidence="2" id="KW-0378">Hydrolase</keyword>
<organism evidence="10">
    <name type="scientific">viral metagenome</name>
    <dbReference type="NCBI Taxonomy" id="1070528"/>
    <lineage>
        <taxon>unclassified sequences</taxon>
        <taxon>metagenomes</taxon>
        <taxon>organismal metagenomes</taxon>
    </lineage>
</organism>
<dbReference type="InterPro" id="IPR027434">
    <property type="entry name" value="Homing_endonucl"/>
</dbReference>
<reference evidence="10" key="1">
    <citation type="journal article" date="2020" name="Nature">
        <title>Giant virus diversity and host interactions through global metagenomics.</title>
        <authorList>
            <person name="Schulz F."/>
            <person name="Roux S."/>
            <person name="Paez-Espino D."/>
            <person name="Jungbluth S."/>
            <person name="Walsh D.A."/>
            <person name="Denef V.J."/>
            <person name="McMahon K.D."/>
            <person name="Konstantinidis K.T."/>
            <person name="Eloe-Fadrosh E.A."/>
            <person name="Kyrpides N.C."/>
            <person name="Woyke T."/>
        </authorList>
    </citation>
    <scope>NUCLEOTIDE SEQUENCE</scope>
    <source>
        <strain evidence="10">GVMAG-M-3300023184-68</strain>
    </source>
</reference>
<dbReference type="InterPro" id="IPR007869">
    <property type="entry name" value="Homing_endonuc_PI-Sce"/>
</dbReference>
<evidence type="ECO:0000259" key="9">
    <source>
        <dbReference type="PROSITE" id="PS51192"/>
    </source>
</evidence>
<dbReference type="InterPro" id="IPR036844">
    <property type="entry name" value="Hint_dom_sf"/>
</dbReference>
<dbReference type="PROSITE" id="PS50819">
    <property type="entry name" value="INTEIN_ENDONUCLEASE"/>
    <property type="match status" value="1"/>
</dbReference>
<evidence type="ECO:0000256" key="4">
    <source>
        <dbReference type="ARBA" id="ARBA00022813"/>
    </source>
</evidence>
<dbReference type="GO" id="GO:0005524">
    <property type="term" value="F:ATP binding"/>
    <property type="evidence" value="ECO:0007669"/>
    <property type="project" value="UniProtKB-KW"/>
</dbReference>
<dbReference type="CDD" id="cd00081">
    <property type="entry name" value="Hint"/>
    <property type="match status" value="1"/>
</dbReference>
<feature type="domain" description="Helicase ATP-binding" evidence="9">
    <location>
        <begin position="497"/>
        <end position="646"/>
    </location>
</feature>
<dbReference type="SUPFAM" id="SSF51294">
    <property type="entry name" value="Hedgehog/intein (Hint) domain"/>
    <property type="match status" value="1"/>
</dbReference>
<dbReference type="InterPro" id="IPR004042">
    <property type="entry name" value="Intein_endonuc_central"/>
</dbReference>
<dbReference type="InterPro" id="IPR006141">
    <property type="entry name" value="Intein_N"/>
</dbReference>
<dbReference type="Pfam" id="PF04851">
    <property type="entry name" value="ResIII"/>
    <property type="match status" value="1"/>
</dbReference>
<dbReference type="InterPro" id="IPR006935">
    <property type="entry name" value="Helicase/UvrB_N"/>
</dbReference>
<dbReference type="SMART" id="SM00306">
    <property type="entry name" value="HintN"/>
    <property type="match status" value="1"/>
</dbReference>
<dbReference type="PROSITE" id="PS51192">
    <property type="entry name" value="HELICASE_ATP_BIND_1"/>
    <property type="match status" value="1"/>
</dbReference>
<dbReference type="Gene3D" id="2.170.16.10">
    <property type="entry name" value="Hedgehog/Intein (Hint) domain"/>
    <property type="match status" value="1"/>
</dbReference>
<keyword evidence="6" id="KW-0651">Protein splicing</keyword>
<keyword evidence="1" id="KW-0547">Nucleotide-binding</keyword>
<name>A0A6C0ICD8_9ZZZZ</name>
<dbReference type="PRINTS" id="PR00379">
    <property type="entry name" value="INTEIN"/>
</dbReference>
<dbReference type="GO" id="GO:0004519">
    <property type="term" value="F:endonuclease activity"/>
    <property type="evidence" value="ECO:0007669"/>
    <property type="project" value="InterPro"/>
</dbReference>
<evidence type="ECO:0000256" key="1">
    <source>
        <dbReference type="ARBA" id="ARBA00022741"/>
    </source>
</evidence>
<dbReference type="Gene3D" id="3.10.28.10">
    <property type="entry name" value="Homing endonucleases"/>
    <property type="match status" value="1"/>
</dbReference>
<dbReference type="SUPFAM" id="SSF55608">
    <property type="entry name" value="Homing endonucleases"/>
    <property type="match status" value="1"/>
</dbReference>
<evidence type="ECO:0000256" key="2">
    <source>
        <dbReference type="ARBA" id="ARBA00022801"/>
    </source>
</evidence>
<dbReference type="GO" id="GO:0004386">
    <property type="term" value="F:helicase activity"/>
    <property type="evidence" value="ECO:0007669"/>
    <property type="project" value="UniProtKB-KW"/>
</dbReference>
<dbReference type="AlphaFoldDB" id="A0A6C0ICD8"/>
<dbReference type="SMART" id="SM00487">
    <property type="entry name" value="DEXDc"/>
    <property type="match status" value="1"/>
</dbReference>
<accession>A0A6C0ICD8</accession>
<dbReference type="EMBL" id="MN740154">
    <property type="protein sequence ID" value="QHT90532.1"/>
    <property type="molecule type" value="Genomic_DNA"/>
</dbReference>
<dbReference type="CDD" id="cd18785">
    <property type="entry name" value="SF2_C"/>
    <property type="match status" value="1"/>
</dbReference>
<feature type="compositionally biased region" description="Basic and acidic residues" evidence="7">
    <location>
        <begin position="870"/>
        <end position="885"/>
    </location>
</feature>
<dbReference type="InterPro" id="IPR014001">
    <property type="entry name" value="Helicase_ATP-bd"/>
</dbReference>
<evidence type="ECO:0000256" key="3">
    <source>
        <dbReference type="ARBA" id="ARBA00022806"/>
    </source>
</evidence>